<evidence type="ECO:0000256" key="2">
    <source>
        <dbReference type="ARBA" id="ARBA00022694"/>
    </source>
</evidence>
<dbReference type="EMBL" id="NXLS01000004">
    <property type="protein sequence ID" value="RDU63051.1"/>
    <property type="molecule type" value="Genomic_DNA"/>
</dbReference>
<dbReference type="InterPro" id="IPR011063">
    <property type="entry name" value="TilS/TtcA_N"/>
</dbReference>
<evidence type="ECO:0000313" key="9">
    <source>
        <dbReference type="Proteomes" id="UP000256650"/>
    </source>
</evidence>
<feature type="domain" description="tRNA(Ile)-lysidine/2-thiocytidine synthase N-terminal" evidence="7">
    <location>
        <begin position="23"/>
        <end position="203"/>
    </location>
</feature>
<organism evidence="8 9">
    <name type="scientific">Helicobacter ganmani</name>
    <dbReference type="NCBI Taxonomy" id="60246"/>
    <lineage>
        <taxon>Bacteria</taxon>
        <taxon>Pseudomonadati</taxon>
        <taxon>Campylobacterota</taxon>
        <taxon>Epsilonproteobacteria</taxon>
        <taxon>Campylobacterales</taxon>
        <taxon>Helicobacteraceae</taxon>
        <taxon>Helicobacter</taxon>
    </lineage>
</organism>
<dbReference type="NCBIfam" id="TIGR02432">
    <property type="entry name" value="lysidine_TilS_N"/>
    <property type="match status" value="1"/>
</dbReference>
<protein>
    <recommendedName>
        <fullName evidence="6">tRNA(Ile)-lysidine synthase</fullName>
        <ecNumber evidence="6">6.3.4.19</ecNumber>
    </recommendedName>
    <alternativeName>
        <fullName evidence="6">tRNA(Ile)-2-lysyl-cytidine synthase</fullName>
    </alternativeName>
    <alternativeName>
        <fullName evidence="6">tRNA(Ile)-lysidine synthetase</fullName>
    </alternativeName>
</protein>
<evidence type="ECO:0000256" key="6">
    <source>
        <dbReference type="HAMAP-Rule" id="MF_01161"/>
    </source>
</evidence>
<dbReference type="CDD" id="cd01992">
    <property type="entry name" value="TilS_N"/>
    <property type="match status" value="1"/>
</dbReference>
<dbReference type="RefSeq" id="WP_115551585.1">
    <property type="nucleotide sequence ID" value="NZ_CAQYMC010000004.1"/>
</dbReference>
<keyword evidence="6" id="KW-0963">Cytoplasm</keyword>
<dbReference type="InterPro" id="IPR014729">
    <property type="entry name" value="Rossmann-like_a/b/a_fold"/>
</dbReference>
<evidence type="ECO:0000313" key="8">
    <source>
        <dbReference type="EMBL" id="RDU63051.1"/>
    </source>
</evidence>
<proteinExistence type="inferred from homology"/>
<evidence type="ECO:0000259" key="7">
    <source>
        <dbReference type="Pfam" id="PF01171"/>
    </source>
</evidence>
<evidence type="ECO:0000256" key="5">
    <source>
        <dbReference type="ARBA" id="ARBA00048539"/>
    </source>
</evidence>
<keyword evidence="1 6" id="KW-0436">Ligase</keyword>
<dbReference type="HAMAP" id="MF_01161">
    <property type="entry name" value="tRNA_Ile_lys_synt"/>
    <property type="match status" value="1"/>
</dbReference>
<comment type="subcellular location">
    <subcellularLocation>
        <location evidence="6">Cytoplasm</location>
    </subcellularLocation>
</comment>
<gene>
    <name evidence="6 8" type="primary">tilS</name>
    <name evidence="8" type="ORF">CQA43_05395</name>
</gene>
<dbReference type="OrthoDB" id="5289653at2"/>
<dbReference type="InterPro" id="IPR012094">
    <property type="entry name" value="tRNA_Ile_lys_synt"/>
</dbReference>
<evidence type="ECO:0000256" key="1">
    <source>
        <dbReference type="ARBA" id="ARBA00022598"/>
    </source>
</evidence>
<keyword evidence="9" id="KW-1185">Reference proteome</keyword>
<comment type="catalytic activity">
    <reaction evidence="5 6">
        <text>cytidine(34) in tRNA(Ile2) + L-lysine + ATP = lysidine(34) in tRNA(Ile2) + AMP + diphosphate + H(+)</text>
        <dbReference type="Rhea" id="RHEA:43744"/>
        <dbReference type="Rhea" id="RHEA-COMP:10625"/>
        <dbReference type="Rhea" id="RHEA-COMP:10670"/>
        <dbReference type="ChEBI" id="CHEBI:15378"/>
        <dbReference type="ChEBI" id="CHEBI:30616"/>
        <dbReference type="ChEBI" id="CHEBI:32551"/>
        <dbReference type="ChEBI" id="CHEBI:33019"/>
        <dbReference type="ChEBI" id="CHEBI:82748"/>
        <dbReference type="ChEBI" id="CHEBI:83665"/>
        <dbReference type="ChEBI" id="CHEBI:456215"/>
        <dbReference type="EC" id="6.3.4.19"/>
    </reaction>
</comment>
<dbReference type="GO" id="GO:0006400">
    <property type="term" value="P:tRNA modification"/>
    <property type="evidence" value="ECO:0007669"/>
    <property type="project" value="UniProtKB-UniRule"/>
</dbReference>
<feature type="binding site" evidence="6">
    <location>
        <begin position="28"/>
        <end position="33"/>
    </location>
    <ligand>
        <name>ATP</name>
        <dbReference type="ChEBI" id="CHEBI:30616"/>
    </ligand>
</feature>
<keyword evidence="4 6" id="KW-0067">ATP-binding</keyword>
<dbReference type="PANTHER" id="PTHR43033">
    <property type="entry name" value="TRNA(ILE)-LYSIDINE SYNTHASE-RELATED"/>
    <property type="match status" value="1"/>
</dbReference>
<dbReference type="Gene3D" id="3.40.50.620">
    <property type="entry name" value="HUPs"/>
    <property type="match status" value="1"/>
</dbReference>
<comment type="function">
    <text evidence="6">Ligates lysine onto the cytidine present at position 34 of the AUA codon-specific tRNA(Ile) that contains the anticodon CAU, in an ATP-dependent manner. Cytidine is converted to lysidine, thus changing the amino acid specificity of the tRNA from methionine to isoleucine.</text>
</comment>
<dbReference type="Proteomes" id="UP000256650">
    <property type="component" value="Unassembled WGS sequence"/>
</dbReference>
<dbReference type="SUPFAM" id="SSF52402">
    <property type="entry name" value="Adenine nucleotide alpha hydrolases-like"/>
    <property type="match status" value="1"/>
</dbReference>
<dbReference type="Pfam" id="PF01171">
    <property type="entry name" value="ATP_bind_3"/>
    <property type="match status" value="1"/>
</dbReference>
<reference evidence="8 9" key="1">
    <citation type="submission" date="2018-04" db="EMBL/GenBank/DDBJ databases">
        <title>Novel Campyloabacter and Helicobacter Species and Strains.</title>
        <authorList>
            <person name="Mannion A.J."/>
            <person name="Shen Z."/>
            <person name="Fox J.G."/>
        </authorList>
    </citation>
    <scope>NUCLEOTIDE SEQUENCE [LARGE SCALE GENOMIC DNA]</scope>
    <source>
        <strain evidence="8 9">MIT 99-5101</strain>
    </source>
</reference>
<keyword evidence="3 6" id="KW-0547">Nucleotide-binding</keyword>
<sequence>MCLGEHNFEITLEFVEELRGSRNLLAFSGGVDSSALYFLLKSYQIPFDVAIMNYGMRKQAALEVSYAQNLCLMDNKRCFVEYAPKIHNNFESNARKLRYDFFENLIMHFGYSHLILAHQLDDMLEWFLMQFCKGTNLQKMQMSPKYKRICIREIQQEKISYWIVRPLWQVSHAEILKYLQKNHFFYFEDFSNLNPRYQRNYFRINFTKRLLSEFESGIAFSLKELCKGFQQESVAPTNQVFEIPTLGKFCVLGLESLNNALESVDLVCKICGVLLSRVQKLELKRLLEEKSFSQVFRHKIAIEKIKGKIFLSTYTYSLVIIPKKLREKYRCLGIPKKFRIFLFQARNLGFEQRVLDKIIES</sequence>
<evidence type="ECO:0000256" key="3">
    <source>
        <dbReference type="ARBA" id="ARBA00022741"/>
    </source>
</evidence>
<keyword evidence="2 6" id="KW-0819">tRNA processing</keyword>
<accession>A0A3D8IET6</accession>
<name>A0A3D8IET6_9HELI</name>
<dbReference type="GO" id="GO:0005524">
    <property type="term" value="F:ATP binding"/>
    <property type="evidence" value="ECO:0007669"/>
    <property type="project" value="UniProtKB-UniRule"/>
</dbReference>
<dbReference type="AlphaFoldDB" id="A0A3D8IET6"/>
<dbReference type="InterPro" id="IPR012795">
    <property type="entry name" value="tRNA_Ile_lys_synt_N"/>
</dbReference>
<comment type="similarity">
    <text evidence="6">Belongs to the tRNA(Ile)-lysidine synthase family.</text>
</comment>
<comment type="caution">
    <text evidence="8">The sequence shown here is derived from an EMBL/GenBank/DDBJ whole genome shotgun (WGS) entry which is preliminary data.</text>
</comment>
<dbReference type="GO" id="GO:0032267">
    <property type="term" value="F:tRNA(Ile)-lysidine synthase activity"/>
    <property type="evidence" value="ECO:0007669"/>
    <property type="project" value="UniProtKB-EC"/>
</dbReference>
<comment type="domain">
    <text evidence="6">The N-terminal region contains the highly conserved SGGXDS motif, predicted to be a P-loop motif involved in ATP binding.</text>
</comment>
<dbReference type="EC" id="6.3.4.19" evidence="6"/>
<evidence type="ECO:0000256" key="4">
    <source>
        <dbReference type="ARBA" id="ARBA00022840"/>
    </source>
</evidence>
<dbReference type="PANTHER" id="PTHR43033:SF1">
    <property type="entry name" value="TRNA(ILE)-LYSIDINE SYNTHASE-RELATED"/>
    <property type="match status" value="1"/>
</dbReference>
<dbReference type="GO" id="GO:0005737">
    <property type="term" value="C:cytoplasm"/>
    <property type="evidence" value="ECO:0007669"/>
    <property type="project" value="UniProtKB-SubCell"/>
</dbReference>